<proteinExistence type="predicted"/>
<dbReference type="InterPro" id="IPR019557">
    <property type="entry name" value="AminoTfrase-like_pln_mobile"/>
</dbReference>
<protein>
    <recommendedName>
        <fullName evidence="2">Aminotransferase-like plant mobile domain-containing protein</fullName>
    </recommendedName>
</protein>
<feature type="compositionally biased region" description="Low complexity" evidence="1">
    <location>
        <begin position="714"/>
        <end position="729"/>
    </location>
</feature>
<feature type="region of interest" description="Disordered" evidence="1">
    <location>
        <begin position="1031"/>
        <end position="1050"/>
    </location>
</feature>
<feature type="region of interest" description="Disordered" evidence="1">
    <location>
        <begin position="820"/>
        <end position="864"/>
    </location>
</feature>
<evidence type="ECO:0000256" key="1">
    <source>
        <dbReference type="SAM" id="MobiDB-lite"/>
    </source>
</evidence>
<reference evidence="3" key="1">
    <citation type="submission" date="2018-02" db="EMBL/GenBank/DDBJ databases">
        <authorList>
            <person name="Cohen D.B."/>
            <person name="Kent A.D."/>
        </authorList>
    </citation>
    <scope>NUCLEOTIDE SEQUENCE</scope>
</reference>
<feature type="region of interest" description="Disordered" evidence="1">
    <location>
        <begin position="567"/>
        <end position="799"/>
    </location>
</feature>
<feature type="compositionally biased region" description="Basic and acidic residues" evidence="1">
    <location>
        <begin position="699"/>
        <end position="709"/>
    </location>
</feature>
<feature type="compositionally biased region" description="Low complexity" evidence="1">
    <location>
        <begin position="779"/>
        <end position="788"/>
    </location>
</feature>
<dbReference type="EMBL" id="OIVN01000722">
    <property type="protein sequence ID" value="SPC84593.1"/>
    <property type="molecule type" value="Genomic_DNA"/>
</dbReference>
<feature type="compositionally biased region" description="Basic and acidic residues" evidence="1">
    <location>
        <begin position="594"/>
        <end position="609"/>
    </location>
</feature>
<dbReference type="InterPro" id="IPR044824">
    <property type="entry name" value="MAIN-like"/>
</dbReference>
<feature type="compositionally biased region" description="Acidic residues" evidence="1">
    <location>
        <begin position="760"/>
        <end position="772"/>
    </location>
</feature>
<sequence length="1226" mass="134065">MASSSRKSAKGRGWTFSGKGGSSVAGKAAAPKGSEDHSDSSSSDLGSPETLGDILGQPTIDPWYKSGERFPSVPASLQPSPAGWEWLVIREDTAANVAWTPNFREIRDLHIQRNEMLAMPLVFYFQLVCSAPFLFQGVRTCSGTPRHYEDIENHWLLPILGDQDPAELELSPEESKIEATLADYIGRKNIALGTQAARFNPWMEHFNRMENLLIRRAAFVAYWLSKCIFGEHPAYLIKPSYFPLAVKIAAGVCFPLAPLLLGQLYTQLDLLHAEELVGESCHIVATAFNSSIVHTFLWEHVLEYITKDRKPYEARKKFASILEGVAAHVGDFQEDVPAVFCWVGSKFYDHSLIPSLDSESKVCWRPYEVTHRGFSYESVMSGFRNVEAQDYTLIARDMRSLTYLSATNAGWLPVLSSGRLQFTAYSAHRVRRQFGFDQEIPSVMGIAAGEIPTINPFLRNRAFAYWSGIAPRVIIPNGNRVGIYTAGMVNYWRELMAAMVEFRNSGRGNISHLLESYTSPLPHPFLFVATNTMTTYANRQRLGYTAWYHEESQWMIYGNHHPPLWLRDHPHTATPRKVSSSKGRRTASASTPAAKEKQSSKSKKREAPSKDSPAQASKKKKTSATKGGKEVLVLKTAVQDPSPVGESTAQGVSAPTSEKPVRKTRAGKKTFVPPAFPSAPSSIAARVAARKSTRNVVYSEKRSKQRADAVGRVPIEILDDLSSSSSFSSDEGDPSGAAVERTESENAEITAAETVSGTGTEEDEVSMDELEAADVAFDSASTVSASKSRSAEGTVEEHTTIGVVTSAERVVKTTPITIATSGETAQDHPSESGNHVDPSLLDSSPSTRHYVRRARKGSIVSTNSERTISATVKVSTPPSPLHESGSTAPTPVVMATVVPTAVTVQDSEAIPAVAEEVPDDEEVHVHTPDAPEDNNIFDIISINKNLVIGTDSGIGVTQVEHAEVAASEDPTQTDVAPGSGIPVIEETLAQDPVDDIDMADTHDSYDEVLVETEDHVAGAQAADMEVTAPVAAHASPTETAESGNEAVAEEDRRYQTAAMESATRGQPGLLSATRSATLGASVLVDMDAFFREFDRTSFNSHHAEHFWIFDDVKADFEIFRVPQGGIQFLKALWEKYYRSHILEWKAVVQEAIEGGFRFGFILDYLRRLAHDIFSRRILTKLRAAEAHVVALRGALNMVAPNPWDLASARRVSAESHAESALHGLLA</sequence>
<evidence type="ECO:0000313" key="3">
    <source>
        <dbReference type="EMBL" id="SPC84593.1"/>
    </source>
</evidence>
<accession>A0A2N9FBL7</accession>
<name>A0A2N9FBL7_FAGSY</name>
<evidence type="ECO:0000259" key="2">
    <source>
        <dbReference type="Pfam" id="PF10536"/>
    </source>
</evidence>
<organism evidence="3">
    <name type="scientific">Fagus sylvatica</name>
    <name type="common">Beechnut</name>
    <dbReference type="NCBI Taxonomy" id="28930"/>
    <lineage>
        <taxon>Eukaryota</taxon>
        <taxon>Viridiplantae</taxon>
        <taxon>Streptophyta</taxon>
        <taxon>Embryophyta</taxon>
        <taxon>Tracheophyta</taxon>
        <taxon>Spermatophyta</taxon>
        <taxon>Magnoliopsida</taxon>
        <taxon>eudicotyledons</taxon>
        <taxon>Gunneridae</taxon>
        <taxon>Pentapetalae</taxon>
        <taxon>rosids</taxon>
        <taxon>fabids</taxon>
        <taxon>Fagales</taxon>
        <taxon>Fagaceae</taxon>
        <taxon>Fagus</taxon>
    </lineage>
</organism>
<dbReference type="PANTHER" id="PTHR46033:SF80">
    <property type="entry name" value="PROTEIN MAIN-LIKE 2-LIKE"/>
    <property type="match status" value="1"/>
</dbReference>
<dbReference type="AlphaFoldDB" id="A0A2N9FBL7"/>
<dbReference type="PANTHER" id="PTHR46033">
    <property type="entry name" value="PROTEIN MAIN-LIKE 2"/>
    <property type="match status" value="1"/>
</dbReference>
<feature type="region of interest" description="Disordered" evidence="1">
    <location>
        <begin position="1"/>
        <end position="52"/>
    </location>
</feature>
<feature type="domain" description="Aminotransferase-like plant mobile" evidence="2">
    <location>
        <begin position="176"/>
        <end position="444"/>
    </location>
</feature>
<dbReference type="GO" id="GO:0010073">
    <property type="term" value="P:meristem maintenance"/>
    <property type="evidence" value="ECO:0007669"/>
    <property type="project" value="InterPro"/>
</dbReference>
<feature type="compositionally biased region" description="Polar residues" evidence="1">
    <location>
        <begin position="577"/>
        <end position="591"/>
    </location>
</feature>
<feature type="compositionally biased region" description="Polar residues" evidence="1">
    <location>
        <begin position="645"/>
        <end position="656"/>
    </location>
</feature>
<gene>
    <name evidence="3" type="ORF">FSB_LOCUS12475</name>
</gene>
<dbReference type="Pfam" id="PF10536">
    <property type="entry name" value="PMD"/>
    <property type="match status" value="1"/>
</dbReference>